<keyword evidence="1 3" id="KW-0378">Hydrolase</keyword>
<protein>
    <submittedName>
        <fullName evidence="3">Alpha/beta hydrolase</fullName>
    </submittedName>
</protein>
<dbReference type="InterPro" id="IPR050300">
    <property type="entry name" value="GDXG_lipolytic_enzyme"/>
</dbReference>
<dbReference type="Proteomes" id="UP000240717">
    <property type="component" value="Unassembled WGS sequence"/>
</dbReference>
<proteinExistence type="predicted"/>
<evidence type="ECO:0000256" key="1">
    <source>
        <dbReference type="ARBA" id="ARBA00022801"/>
    </source>
</evidence>
<dbReference type="RefSeq" id="WP_075777985.1">
    <property type="nucleotide sequence ID" value="NZ_JAIBNN010000002.1"/>
</dbReference>
<gene>
    <name evidence="3" type="ORF">BU085_00445</name>
</gene>
<evidence type="ECO:0000313" key="3">
    <source>
        <dbReference type="EMBL" id="PTI52722.1"/>
    </source>
</evidence>
<dbReference type="SUPFAM" id="SSF53474">
    <property type="entry name" value="alpha/beta-Hydrolases"/>
    <property type="match status" value="1"/>
</dbReference>
<dbReference type="InterPro" id="IPR013094">
    <property type="entry name" value="AB_hydrolase_3"/>
</dbReference>
<dbReference type="GO" id="GO:0016787">
    <property type="term" value="F:hydrolase activity"/>
    <property type="evidence" value="ECO:0007669"/>
    <property type="project" value="UniProtKB-KW"/>
</dbReference>
<reference evidence="3 4" key="1">
    <citation type="journal article" date="2016" name="Front. Microbiol.">
        <title>Comprehensive Phylogenetic Analysis of Bovine Non-aureus Staphylococci Species Based on Whole-Genome Sequencing.</title>
        <authorList>
            <person name="Naushad S."/>
            <person name="Barkema H.W."/>
            <person name="Luby C."/>
            <person name="Condas L.A."/>
            <person name="Nobrega D.B."/>
            <person name="Carson D.A."/>
            <person name="De Buck J."/>
        </authorList>
    </citation>
    <scope>NUCLEOTIDE SEQUENCE [LARGE SCALE GENOMIC DNA]</scope>
    <source>
        <strain evidence="3 4">SNUC 2993</strain>
    </source>
</reference>
<dbReference type="Gene3D" id="3.40.50.1820">
    <property type="entry name" value="alpha/beta hydrolase"/>
    <property type="match status" value="1"/>
</dbReference>
<accession>A0A2T4Q406</accession>
<organism evidence="3 4">
    <name type="scientific">Staphylococcus warneri</name>
    <dbReference type="NCBI Taxonomy" id="1292"/>
    <lineage>
        <taxon>Bacteria</taxon>
        <taxon>Bacillati</taxon>
        <taxon>Bacillota</taxon>
        <taxon>Bacilli</taxon>
        <taxon>Bacillales</taxon>
        <taxon>Staphylococcaceae</taxon>
        <taxon>Staphylococcus</taxon>
    </lineage>
</organism>
<dbReference type="PANTHER" id="PTHR48081">
    <property type="entry name" value="AB HYDROLASE SUPERFAMILY PROTEIN C4A8.06C"/>
    <property type="match status" value="1"/>
</dbReference>
<dbReference type="STRING" id="1194526.A284_01800"/>
<comment type="caution">
    <text evidence="3">The sequence shown here is derived from an EMBL/GenBank/DDBJ whole genome shotgun (WGS) entry which is preliminary data.</text>
</comment>
<dbReference type="Pfam" id="PF07859">
    <property type="entry name" value="Abhydrolase_3"/>
    <property type="match status" value="1"/>
</dbReference>
<evidence type="ECO:0000259" key="2">
    <source>
        <dbReference type="Pfam" id="PF07859"/>
    </source>
</evidence>
<dbReference type="PANTHER" id="PTHR48081:SF8">
    <property type="entry name" value="ALPHA_BETA HYDROLASE FOLD-3 DOMAIN-CONTAINING PROTEIN-RELATED"/>
    <property type="match status" value="1"/>
</dbReference>
<feature type="domain" description="Alpha/beta hydrolase fold-3" evidence="2">
    <location>
        <begin position="102"/>
        <end position="302"/>
    </location>
</feature>
<dbReference type="EMBL" id="PZEV01000001">
    <property type="protein sequence ID" value="PTI52722.1"/>
    <property type="molecule type" value="Genomic_DNA"/>
</dbReference>
<dbReference type="AlphaFoldDB" id="A0A2T4Q406"/>
<dbReference type="InterPro" id="IPR029058">
    <property type="entry name" value="AB_hydrolase_fold"/>
</dbReference>
<sequence>MFKKALAVISSTVLGSIFFAKVKEKRSYRSFVQEKMMRLNGMKKSFDNVEGAKKALERTKDETAGKYGGTSYEFKHHVKIKDYYGSLVYIVNDQSDRKQKTVLYIHGGAWFQDPLPYHFEFIDLLAESLNAKVVMPIYPKVPHRDYVTTDILLHHLYQHLLNKVDDAKQIVIMGDSAGGQIALSFAQSLKEKQLTQPGHIVLLSPVLDATFSNPEAKKYEQEDPMLGIEGSKYLATLWAGDTPLEDYRISPMNGDIEGLGHITIVIGTKETLYPDALKLSHMLNEKGIAHDFIQGYNLFHVYPIFPLPERERFLKQLQDIIKK</sequence>
<evidence type="ECO:0000313" key="4">
    <source>
        <dbReference type="Proteomes" id="UP000240717"/>
    </source>
</evidence>
<name>A0A2T4Q406_STAWA</name>